<protein>
    <submittedName>
        <fullName evidence="5">Uncharacterized protein</fullName>
    </submittedName>
</protein>
<keyword evidence="2" id="KW-0805">Transcription regulation</keyword>
<dbReference type="InterPro" id="IPR009057">
    <property type="entry name" value="Homeodomain-like_sf"/>
</dbReference>
<dbReference type="EMBL" id="PGOL01000095">
    <property type="protein sequence ID" value="PKI77283.1"/>
    <property type="molecule type" value="Genomic_DNA"/>
</dbReference>
<dbReference type="InterPro" id="IPR046955">
    <property type="entry name" value="PHR1-like"/>
</dbReference>
<comment type="caution">
    <text evidence="5">The sequence shown here is derived from an EMBL/GenBank/DDBJ whole genome shotgun (WGS) entry which is preliminary data.</text>
</comment>
<dbReference type="InterPro" id="IPR017930">
    <property type="entry name" value="Myb_dom"/>
</dbReference>
<comment type="subcellular location">
    <subcellularLocation>
        <location evidence="1">Nucleus</location>
    </subcellularLocation>
</comment>
<dbReference type="SUPFAM" id="SSF46689">
    <property type="entry name" value="Homeodomain-like"/>
    <property type="match status" value="1"/>
</dbReference>
<dbReference type="GO" id="GO:0003677">
    <property type="term" value="F:DNA binding"/>
    <property type="evidence" value="ECO:0007669"/>
    <property type="project" value="InterPro"/>
</dbReference>
<proteinExistence type="predicted"/>
<evidence type="ECO:0000313" key="6">
    <source>
        <dbReference type="Proteomes" id="UP000233551"/>
    </source>
</evidence>
<dbReference type="Pfam" id="PF00249">
    <property type="entry name" value="Myb_DNA-binding"/>
    <property type="match status" value="1"/>
</dbReference>
<dbReference type="GO" id="GO:0003700">
    <property type="term" value="F:DNA-binding transcription factor activity"/>
    <property type="evidence" value="ECO:0007669"/>
    <property type="project" value="InterPro"/>
</dbReference>
<dbReference type="PROSITE" id="PS51294">
    <property type="entry name" value="HTH_MYB"/>
    <property type="match status" value="1"/>
</dbReference>
<dbReference type="InterPro" id="IPR006447">
    <property type="entry name" value="Myb_dom_plants"/>
</dbReference>
<dbReference type="AlphaFoldDB" id="A0A2I0L9D8"/>
<evidence type="ECO:0000256" key="4">
    <source>
        <dbReference type="ARBA" id="ARBA00023242"/>
    </source>
</evidence>
<dbReference type="Proteomes" id="UP000233551">
    <property type="component" value="Unassembled WGS sequence"/>
</dbReference>
<organism evidence="5 6">
    <name type="scientific">Punica granatum</name>
    <name type="common">Pomegranate</name>
    <dbReference type="NCBI Taxonomy" id="22663"/>
    <lineage>
        <taxon>Eukaryota</taxon>
        <taxon>Viridiplantae</taxon>
        <taxon>Streptophyta</taxon>
        <taxon>Embryophyta</taxon>
        <taxon>Tracheophyta</taxon>
        <taxon>Spermatophyta</taxon>
        <taxon>Magnoliopsida</taxon>
        <taxon>eudicotyledons</taxon>
        <taxon>Gunneridae</taxon>
        <taxon>Pentapetalae</taxon>
        <taxon>rosids</taxon>
        <taxon>malvids</taxon>
        <taxon>Myrtales</taxon>
        <taxon>Lythraceae</taxon>
        <taxon>Punica</taxon>
    </lineage>
</organism>
<evidence type="ECO:0000256" key="3">
    <source>
        <dbReference type="ARBA" id="ARBA00023163"/>
    </source>
</evidence>
<dbReference type="GeneID" id="116205959"/>
<dbReference type="PANTHER" id="PTHR31314">
    <property type="entry name" value="MYB FAMILY TRANSCRIPTION FACTOR PHL7-LIKE"/>
    <property type="match status" value="1"/>
</dbReference>
<dbReference type="GO" id="GO:0005634">
    <property type="term" value="C:nucleus"/>
    <property type="evidence" value="ECO:0007669"/>
    <property type="project" value="UniProtKB-SubCell"/>
</dbReference>
<gene>
    <name evidence="5" type="ORF">CRG98_002228</name>
</gene>
<dbReference type="Gene3D" id="1.10.10.60">
    <property type="entry name" value="Homeodomain-like"/>
    <property type="match status" value="1"/>
</dbReference>
<dbReference type="OrthoDB" id="551907at2759"/>
<keyword evidence="3" id="KW-0804">Transcription</keyword>
<dbReference type="FunFam" id="1.10.10.60:FF:000002">
    <property type="entry name" value="Myb family transcription factor"/>
    <property type="match status" value="1"/>
</dbReference>
<keyword evidence="4" id="KW-0539">Nucleus</keyword>
<evidence type="ECO:0000256" key="1">
    <source>
        <dbReference type="ARBA" id="ARBA00004123"/>
    </source>
</evidence>
<reference evidence="5 6" key="1">
    <citation type="submission" date="2017-11" db="EMBL/GenBank/DDBJ databases">
        <title>De-novo sequencing of pomegranate (Punica granatum L.) genome.</title>
        <authorList>
            <person name="Akparov Z."/>
            <person name="Amiraslanov A."/>
            <person name="Hajiyeva S."/>
            <person name="Abbasov M."/>
            <person name="Kaur K."/>
            <person name="Hamwieh A."/>
            <person name="Solovyev V."/>
            <person name="Salamov A."/>
            <person name="Braich B."/>
            <person name="Kosarev P."/>
            <person name="Mahmoud A."/>
            <person name="Hajiyev E."/>
            <person name="Babayeva S."/>
            <person name="Izzatullayeva V."/>
            <person name="Mammadov A."/>
            <person name="Mammadov A."/>
            <person name="Sharifova S."/>
            <person name="Ojaghi J."/>
            <person name="Eynullazada K."/>
            <person name="Bayramov B."/>
            <person name="Abdulazimova A."/>
            <person name="Shahmuradov I."/>
        </authorList>
    </citation>
    <scope>NUCLEOTIDE SEQUENCE [LARGE SCALE GENOMIC DNA]</scope>
    <source>
        <strain evidence="6">cv. AG2017</strain>
        <tissue evidence="5">Leaf</tissue>
    </source>
</reference>
<name>A0A2I0L9D8_PUNGR</name>
<dbReference type="InterPro" id="IPR001005">
    <property type="entry name" value="SANT/Myb"/>
</dbReference>
<dbReference type="PANTHER" id="PTHR31314:SF113">
    <property type="entry name" value="MYB FAMILY TRANSCRIPTION FACTOR MPH1"/>
    <property type="match status" value="1"/>
</dbReference>
<keyword evidence="6" id="KW-1185">Reference proteome</keyword>
<dbReference type="NCBIfam" id="TIGR01557">
    <property type="entry name" value="myb_SHAQKYF"/>
    <property type="match status" value="1"/>
</dbReference>
<evidence type="ECO:0000313" key="5">
    <source>
        <dbReference type="EMBL" id="PKI77283.1"/>
    </source>
</evidence>
<sequence>MSSRSSRRSRSMMSHRTAVRQYNKSDHPRLRWTPELHEHFVEAVDQLGGKNNATPKRILQAMRVEGLQISHIKSHLQMYRSSSKDLGDIDILNPLTDRCLYGRRNTGSEHLGIITSCLQQDRIGRDYYNGTHYLGVPISLGGRNWSSQTEEDIDMNVSLEEEMCFSKDEENRDDQELSENCELSLSFNSSVVAQSGEDKESSSWPHLEDHSLHSNSPSPHINLDLTI</sequence>
<accession>A0A2I0L9D8</accession>
<evidence type="ECO:0000256" key="2">
    <source>
        <dbReference type="ARBA" id="ARBA00023015"/>
    </source>
</evidence>